<accession>A0ABV2AVF6</accession>
<sequence>EIGTVLRAGDFLAKGVEHKGCASYVNVAVRQQNVFDDSDEEFRYIDPSVFLLKRFPVPQWKQHCNDYSFEQKGQVADEGDASAHPNSVHSS</sequence>
<comment type="caution">
    <text evidence="1">The sequence shown here is derived from an EMBL/GenBank/DDBJ whole genome shotgun (WGS) entry which is preliminary data.</text>
</comment>
<evidence type="ECO:0000313" key="2">
    <source>
        <dbReference type="Proteomes" id="UP001439008"/>
    </source>
</evidence>
<keyword evidence="2" id="KW-1185">Reference proteome</keyword>
<dbReference type="EMBL" id="JBDODL010007479">
    <property type="protein sequence ID" value="MES1923656.1"/>
    <property type="molecule type" value="Genomic_DNA"/>
</dbReference>
<organism evidence="1 2">
    <name type="scientific">Bonamia ostreae</name>
    <dbReference type="NCBI Taxonomy" id="126728"/>
    <lineage>
        <taxon>Eukaryota</taxon>
        <taxon>Sar</taxon>
        <taxon>Rhizaria</taxon>
        <taxon>Endomyxa</taxon>
        <taxon>Ascetosporea</taxon>
        <taxon>Haplosporida</taxon>
        <taxon>Bonamia</taxon>
    </lineage>
</organism>
<dbReference type="Proteomes" id="UP001439008">
    <property type="component" value="Unassembled WGS sequence"/>
</dbReference>
<name>A0ABV2AVF6_9EUKA</name>
<protein>
    <submittedName>
        <fullName evidence="1">Uncharacterized protein</fullName>
    </submittedName>
</protein>
<evidence type="ECO:0000313" key="1">
    <source>
        <dbReference type="EMBL" id="MES1923656.1"/>
    </source>
</evidence>
<reference evidence="1 2" key="1">
    <citation type="journal article" date="2024" name="BMC Biol.">
        <title>Comparative genomics of Ascetosporea gives new insight into the evolutionary basis for animal parasitism in Rhizaria.</title>
        <authorList>
            <person name="Hiltunen Thoren M."/>
            <person name="Onut-Brannstrom I."/>
            <person name="Alfjorden A."/>
            <person name="Peckova H."/>
            <person name="Swords F."/>
            <person name="Hooper C."/>
            <person name="Holzer A.S."/>
            <person name="Bass D."/>
            <person name="Burki F."/>
        </authorList>
    </citation>
    <scope>NUCLEOTIDE SEQUENCE [LARGE SCALE GENOMIC DNA]</scope>
    <source>
        <strain evidence="1">20-A016</strain>
    </source>
</reference>
<gene>
    <name evidence="1" type="ORF">MHBO_005274</name>
</gene>
<feature type="non-terminal residue" evidence="1">
    <location>
        <position position="1"/>
    </location>
</feature>
<feature type="non-terminal residue" evidence="1">
    <location>
        <position position="91"/>
    </location>
</feature>
<proteinExistence type="predicted"/>